<feature type="coiled-coil region" evidence="1">
    <location>
        <begin position="139"/>
        <end position="180"/>
    </location>
</feature>
<proteinExistence type="predicted"/>
<evidence type="ECO:0000256" key="1">
    <source>
        <dbReference type="SAM" id="Coils"/>
    </source>
</evidence>
<keyword evidence="2" id="KW-0472">Membrane</keyword>
<reference evidence="3 4" key="1">
    <citation type="submission" date="2019-11" db="EMBL/GenBank/DDBJ databases">
        <title>Comparative genomics of hydrocarbon-degrading Desulfosarcina strains.</title>
        <authorList>
            <person name="Watanabe M."/>
            <person name="Kojima H."/>
            <person name="Fukui M."/>
        </authorList>
    </citation>
    <scope>NUCLEOTIDE SEQUENCE [LARGE SCALE GENOMIC DNA]</scope>
    <source>
        <strain evidence="4">oXyS1</strain>
    </source>
</reference>
<sequence length="239" mass="27142">MQGAPLRKKITLIFVIAILVVSTGFFGYRLYTLSKAHAATVEELSGMSHRAELLQHKYAEQKAQAAAFQRAKLTVEGLKRQAEMKADALAEQMEAMKAEMASIEQKQNGRIAALEARLTEKDDVIAKWKASHSALTDSLRQAKQTLRQRDEKIEDMAENTRQLESELEFASRTRDRYLSENQKMAATAKSILARYDEKGVFATAIMQVEPFTQLKKVELEKLIQDYLDQIDDQTLRDSE</sequence>
<organism evidence="3 4">
    <name type="scientific">Desulfosarcina ovata subsp. ovata</name>
    <dbReference type="NCBI Taxonomy" id="2752305"/>
    <lineage>
        <taxon>Bacteria</taxon>
        <taxon>Pseudomonadati</taxon>
        <taxon>Thermodesulfobacteriota</taxon>
        <taxon>Desulfobacteria</taxon>
        <taxon>Desulfobacterales</taxon>
        <taxon>Desulfosarcinaceae</taxon>
        <taxon>Desulfosarcina</taxon>
    </lineage>
</organism>
<dbReference type="Proteomes" id="UP000422108">
    <property type="component" value="Chromosome"/>
</dbReference>
<feature type="coiled-coil region" evidence="1">
    <location>
        <begin position="51"/>
        <end position="106"/>
    </location>
</feature>
<evidence type="ECO:0000313" key="4">
    <source>
        <dbReference type="Proteomes" id="UP000422108"/>
    </source>
</evidence>
<protein>
    <recommendedName>
        <fullName evidence="5">Chromosome partition protein Smc</fullName>
    </recommendedName>
</protein>
<name>A0A5K8AJT0_9BACT</name>
<gene>
    <name evidence="3" type="ORF">DSCOOX_60380</name>
</gene>
<accession>A0A5K8AJT0</accession>
<keyword evidence="2" id="KW-1133">Transmembrane helix</keyword>
<evidence type="ECO:0000313" key="3">
    <source>
        <dbReference type="EMBL" id="BBO92858.1"/>
    </source>
</evidence>
<dbReference type="EMBL" id="AP021879">
    <property type="protein sequence ID" value="BBO92858.1"/>
    <property type="molecule type" value="Genomic_DNA"/>
</dbReference>
<evidence type="ECO:0008006" key="5">
    <source>
        <dbReference type="Google" id="ProtNLM"/>
    </source>
</evidence>
<evidence type="ECO:0000256" key="2">
    <source>
        <dbReference type="SAM" id="Phobius"/>
    </source>
</evidence>
<keyword evidence="1" id="KW-0175">Coiled coil</keyword>
<dbReference type="AlphaFoldDB" id="A0A5K8AJT0"/>
<keyword evidence="2" id="KW-0812">Transmembrane</keyword>
<keyword evidence="4" id="KW-1185">Reference proteome</keyword>
<feature type="transmembrane region" description="Helical" evidence="2">
    <location>
        <begin position="12"/>
        <end position="31"/>
    </location>
</feature>